<evidence type="ECO:0000313" key="2">
    <source>
        <dbReference type="Proteomes" id="UP000500845"/>
    </source>
</evidence>
<organism evidence="1 2">
    <name type="scientific">Cryptophlebia peltastica nucleopolyhedrovirus</name>
    <dbReference type="NCBI Taxonomy" id="2304025"/>
    <lineage>
        <taxon>Viruses</taxon>
        <taxon>Viruses incertae sedis</taxon>
        <taxon>Naldaviricetes</taxon>
        <taxon>Lefavirales</taxon>
        <taxon>Baculoviridae</taxon>
        <taxon>Alphabaculovirus</taxon>
        <taxon>Alphabaculovirus crypeltasticae</taxon>
    </lineage>
</organism>
<protein>
    <submittedName>
        <fullName evidence="1">Orf96</fullName>
    </submittedName>
</protein>
<reference evidence="1 2" key="1">
    <citation type="journal article" date="2018" name="J. Invertebr. Pathol.">
        <title>Morphological, genetic and biological characterisation of a novel alphabaculovirus isolated from Cryptophlebia peltastica (Lepidoptera: Tortricidae).</title>
        <authorList>
            <person name="Marsberg T."/>
            <person name="Jukes M.D."/>
            <person name="Krejmer-Rabalska M."/>
            <person name="Rabalski L."/>
            <person name="Knox C.M."/>
            <person name="Moore S.D."/>
            <person name="Hill M.P."/>
            <person name="Szewczyk B."/>
        </authorList>
    </citation>
    <scope>NUCLEOTIDE SEQUENCE [LARGE SCALE GENOMIC DNA]</scope>
    <source>
        <strain evidence="1">SA</strain>
    </source>
</reference>
<keyword evidence="2" id="KW-1185">Reference proteome</keyword>
<dbReference type="EMBL" id="MH394321">
    <property type="protein sequence ID" value="AXS67762.1"/>
    <property type="molecule type" value="Genomic_DNA"/>
</dbReference>
<name>A0A346RNW5_9ABAC</name>
<sequence length="97" mass="11746">MKQSFKMNYTVEEYKHIIWAYVMNVYVQNTKLRSICLRKPDVKYVEMVVRLLPKMDMKKLLPRLKNIYALHRVDELFKETDKGVLELINSINECYNE</sequence>
<dbReference type="RefSeq" id="YP_010086970.1">
    <property type="nucleotide sequence ID" value="NC_055500.1"/>
</dbReference>
<dbReference type="KEGG" id="vg:65102215"/>
<dbReference type="GeneID" id="65102215"/>
<proteinExistence type="predicted"/>
<dbReference type="Proteomes" id="UP000500845">
    <property type="component" value="Segment"/>
</dbReference>
<accession>A0A346RNW5</accession>
<evidence type="ECO:0000313" key="1">
    <source>
        <dbReference type="EMBL" id="AXS67762.1"/>
    </source>
</evidence>